<dbReference type="EMBL" id="OY660865">
    <property type="protein sequence ID" value="CAJ1051899.1"/>
    <property type="molecule type" value="Genomic_DNA"/>
</dbReference>
<keyword evidence="3" id="KW-1185">Reference proteome</keyword>
<organism evidence="2 3">
    <name type="scientific">Xyrichtys novacula</name>
    <name type="common">Pearly razorfish</name>
    <name type="synonym">Hemipteronotus novacula</name>
    <dbReference type="NCBI Taxonomy" id="13765"/>
    <lineage>
        <taxon>Eukaryota</taxon>
        <taxon>Metazoa</taxon>
        <taxon>Chordata</taxon>
        <taxon>Craniata</taxon>
        <taxon>Vertebrata</taxon>
        <taxon>Euteleostomi</taxon>
        <taxon>Actinopterygii</taxon>
        <taxon>Neopterygii</taxon>
        <taxon>Teleostei</taxon>
        <taxon>Neoteleostei</taxon>
        <taxon>Acanthomorphata</taxon>
        <taxon>Eupercaria</taxon>
        <taxon>Labriformes</taxon>
        <taxon>Labridae</taxon>
        <taxon>Xyrichtys</taxon>
    </lineage>
</organism>
<evidence type="ECO:0000313" key="2">
    <source>
        <dbReference type="EMBL" id="CAJ1051899.1"/>
    </source>
</evidence>
<feature type="transmembrane region" description="Helical" evidence="1">
    <location>
        <begin position="59"/>
        <end position="82"/>
    </location>
</feature>
<evidence type="ECO:0000313" key="3">
    <source>
        <dbReference type="Proteomes" id="UP001178508"/>
    </source>
</evidence>
<dbReference type="Proteomes" id="UP001178508">
    <property type="component" value="Chromosome 2"/>
</dbReference>
<keyword evidence="1" id="KW-0472">Membrane</keyword>
<gene>
    <name evidence="2" type="ORF">XNOV1_A033886</name>
</gene>
<sequence length="108" mass="12581">MELTVSFYCLHHLSSPFMEEKKMSMCSFTALCVSQFKRCNVWSFTGAQTRFATGFFKMIGHMLFGFLYDFSYLASSCFYHVYQSSSSKSRFDTQNNSFCKVHTQQKMA</sequence>
<protein>
    <submittedName>
        <fullName evidence="2">Uncharacterized protein</fullName>
    </submittedName>
</protein>
<keyword evidence="1" id="KW-1133">Transmembrane helix</keyword>
<keyword evidence="1" id="KW-0812">Transmembrane</keyword>
<proteinExistence type="predicted"/>
<dbReference type="AlphaFoldDB" id="A0AAV1ETC1"/>
<evidence type="ECO:0000256" key="1">
    <source>
        <dbReference type="SAM" id="Phobius"/>
    </source>
</evidence>
<accession>A0AAV1ETC1</accession>
<name>A0AAV1ETC1_XYRNO</name>
<reference evidence="2" key="1">
    <citation type="submission" date="2023-08" db="EMBL/GenBank/DDBJ databases">
        <authorList>
            <person name="Alioto T."/>
            <person name="Alioto T."/>
            <person name="Gomez Garrido J."/>
        </authorList>
    </citation>
    <scope>NUCLEOTIDE SEQUENCE</scope>
</reference>